<dbReference type="Pfam" id="PF00583">
    <property type="entry name" value="Acetyltransf_1"/>
    <property type="match status" value="1"/>
</dbReference>
<keyword evidence="3" id="KW-1185">Reference proteome</keyword>
<proteinExistence type="predicted"/>
<dbReference type="PROSITE" id="PS51186">
    <property type="entry name" value="GNAT"/>
    <property type="match status" value="1"/>
</dbReference>
<dbReference type="RefSeq" id="WP_106581179.1">
    <property type="nucleotide sequence ID" value="NZ_PYGA01000001.1"/>
</dbReference>
<feature type="domain" description="N-acetyltransferase" evidence="1">
    <location>
        <begin position="25"/>
        <end position="171"/>
    </location>
</feature>
<evidence type="ECO:0000313" key="2">
    <source>
        <dbReference type="EMBL" id="PSL01024.1"/>
    </source>
</evidence>
<keyword evidence="2" id="KW-0808">Transferase</keyword>
<dbReference type="EMBL" id="PYGA01000001">
    <property type="protein sequence ID" value="PSL01024.1"/>
    <property type="molecule type" value="Genomic_DNA"/>
</dbReference>
<comment type="caution">
    <text evidence="2">The sequence shown here is derived from an EMBL/GenBank/DDBJ whole genome shotgun (WGS) entry which is preliminary data.</text>
</comment>
<dbReference type="InterPro" id="IPR016181">
    <property type="entry name" value="Acyl_CoA_acyltransferase"/>
</dbReference>
<dbReference type="GO" id="GO:0016747">
    <property type="term" value="F:acyltransferase activity, transferring groups other than amino-acyl groups"/>
    <property type="evidence" value="ECO:0007669"/>
    <property type="project" value="InterPro"/>
</dbReference>
<accession>A0A2P8DV04</accession>
<protein>
    <submittedName>
        <fullName evidence="2">Acetyltransferase (GNAT) family protein</fullName>
    </submittedName>
</protein>
<dbReference type="InterPro" id="IPR000182">
    <property type="entry name" value="GNAT_dom"/>
</dbReference>
<dbReference type="CDD" id="cd04301">
    <property type="entry name" value="NAT_SF"/>
    <property type="match status" value="1"/>
</dbReference>
<dbReference type="Gene3D" id="3.40.630.30">
    <property type="match status" value="1"/>
</dbReference>
<evidence type="ECO:0000313" key="3">
    <source>
        <dbReference type="Proteomes" id="UP000240542"/>
    </source>
</evidence>
<dbReference type="SUPFAM" id="SSF55729">
    <property type="entry name" value="Acyl-CoA N-acyltransferases (Nat)"/>
    <property type="match status" value="1"/>
</dbReference>
<organism evidence="2 3">
    <name type="scientific">Murinocardiopsis flavida</name>
    <dbReference type="NCBI Taxonomy" id="645275"/>
    <lineage>
        <taxon>Bacteria</taxon>
        <taxon>Bacillati</taxon>
        <taxon>Actinomycetota</taxon>
        <taxon>Actinomycetes</taxon>
        <taxon>Streptosporangiales</taxon>
        <taxon>Nocardiopsidaceae</taxon>
        <taxon>Murinocardiopsis</taxon>
    </lineage>
</organism>
<dbReference type="OrthoDB" id="275336at2"/>
<name>A0A2P8DV04_9ACTN</name>
<dbReference type="Proteomes" id="UP000240542">
    <property type="component" value="Unassembled WGS sequence"/>
</dbReference>
<reference evidence="2 3" key="1">
    <citation type="submission" date="2018-03" db="EMBL/GenBank/DDBJ databases">
        <title>Genomic Encyclopedia of Archaeal and Bacterial Type Strains, Phase II (KMG-II): from individual species to whole genera.</title>
        <authorList>
            <person name="Goeker M."/>
        </authorList>
    </citation>
    <scope>NUCLEOTIDE SEQUENCE [LARGE SCALE GENOMIC DNA]</scope>
    <source>
        <strain evidence="2 3">DSM 45312</strain>
    </source>
</reference>
<dbReference type="AlphaFoldDB" id="A0A2P8DV04"/>
<gene>
    <name evidence="2" type="ORF">CLV63_101503</name>
</gene>
<evidence type="ECO:0000259" key="1">
    <source>
        <dbReference type="PROSITE" id="PS51186"/>
    </source>
</evidence>
<sequence length="171" mass="19105">MRETITYLEMSAFDELRPGRVVAEVALEPLTPESPLIKSMQERIGTPYAWPSARRTDAEWAAVLARPLRRFLLITYQGEPAGFVDFEFDADGGVEITTFGLVPEYVGRGLGGHALTLAVRAAWAAAPAGAEQVRRVWLHTSSLDHPNALPNYRSRGFRPFRTRVNERPDEP</sequence>